<name>A0A340WV26_LIPVE</name>
<protein>
    <submittedName>
        <fullName evidence="3">Nuclear body protein SP140-like protein</fullName>
    </submittedName>
</protein>
<dbReference type="PANTHER" id="PTHR46386">
    <property type="entry name" value="NUCLEAR BODY PROTEIN SP140"/>
    <property type="match status" value="1"/>
</dbReference>
<organism evidence="2 3">
    <name type="scientific">Lipotes vexillifer</name>
    <name type="common">Yangtze river dolphin</name>
    <dbReference type="NCBI Taxonomy" id="118797"/>
    <lineage>
        <taxon>Eukaryota</taxon>
        <taxon>Metazoa</taxon>
        <taxon>Chordata</taxon>
        <taxon>Craniata</taxon>
        <taxon>Vertebrata</taxon>
        <taxon>Euteleostomi</taxon>
        <taxon>Mammalia</taxon>
        <taxon>Eutheria</taxon>
        <taxon>Laurasiatheria</taxon>
        <taxon>Artiodactyla</taxon>
        <taxon>Whippomorpha</taxon>
        <taxon>Cetacea</taxon>
        <taxon>Odontoceti</taxon>
        <taxon>Lipotidae</taxon>
        <taxon>Lipotes</taxon>
    </lineage>
</organism>
<dbReference type="STRING" id="118797.A0A340WV26"/>
<reference evidence="3" key="1">
    <citation type="submission" date="2025-08" db="UniProtKB">
        <authorList>
            <consortium name="RefSeq"/>
        </authorList>
    </citation>
    <scope>IDENTIFICATION</scope>
</reference>
<evidence type="ECO:0000313" key="2">
    <source>
        <dbReference type="Proteomes" id="UP000265300"/>
    </source>
</evidence>
<dbReference type="GeneID" id="103072287"/>
<dbReference type="GO" id="GO:0005634">
    <property type="term" value="C:nucleus"/>
    <property type="evidence" value="ECO:0007669"/>
    <property type="project" value="InterPro"/>
</dbReference>
<dbReference type="InterPro" id="IPR043563">
    <property type="entry name" value="Sp110/Sp140/Sp140L-like"/>
</dbReference>
<dbReference type="Pfam" id="PF03172">
    <property type="entry name" value="HSR"/>
    <property type="match status" value="1"/>
</dbReference>
<dbReference type="InParanoid" id="A0A340WV26"/>
<dbReference type="Proteomes" id="UP000265300">
    <property type="component" value="Unplaced"/>
</dbReference>
<dbReference type="InterPro" id="IPR004865">
    <property type="entry name" value="HSR_dom"/>
</dbReference>
<feature type="non-terminal residue" evidence="3">
    <location>
        <position position="181"/>
    </location>
</feature>
<dbReference type="PROSITE" id="PS51414">
    <property type="entry name" value="HSR"/>
    <property type="match status" value="1"/>
</dbReference>
<dbReference type="RefSeq" id="XP_007453333.1">
    <property type="nucleotide sequence ID" value="XM_007453271.1"/>
</dbReference>
<dbReference type="AlphaFoldDB" id="A0A340WV26"/>
<accession>A0A340WV26</accession>
<proteinExistence type="predicted"/>
<feature type="domain" description="HSR" evidence="1">
    <location>
        <begin position="8"/>
        <end position="124"/>
    </location>
</feature>
<dbReference type="GO" id="GO:0000981">
    <property type="term" value="F:DNA-binding transcription factor activity, RNA polymerase II-specific"/>
    <property type="evidence" value="ECO:0007669"/>
    <property type="project" value="TreeGrafter"/>
</dbReference>
<gene>
    <name evidence="3" type="primary">SP140L</name>
</gene>
<keyword evidence="2" id="KW-1185">Reference proteome</keyword>
<sequence>MAGGGSELSSRISTENQNTDDRLIFETVFRHFKRHKVEISTAIKKTFPFLEVLRDRELITNRMYEDCQDSCRNLVPVSRVVYNVLNELEKTFDLSLLEAVFSEVNRQEYPDLNHVYESFVKAIQEKINHEESSGEERGERPTLPLSLEQGSDLSALMSCAAVVSAAATVAGEQVMSVPQGT</sequence>
<dbReference type="CTD" id="93349"/>
<evidence type="ECO:0000313" key="3">
    <source>
        <dbReference type="RefSeq" id="XP_007453333.1"/>
    </source>
</evidence>
<dbReference type="FunCoup" id="A0A340WV26">
    <property type="interactions" value="4"/>
</dbReference>
<dbReference type="KEGG" id="lve:103072287"/>
<evidence type="ECO:0000259" key="1">
    <source>
        <dbReference type="PROSITE" id="PS51414"/>
    </source>
</evidence>
<dbReference type="PANTHER" id="PTHR46386:SF1">
    <property type="entry name" value="NUCLEAR BODY PROTEIN SP140-LIKE PROTEIN"/>
    <property type="match status" value="1"/>
</dbReference>
<dbReference type="OrthoDB" id="9536595at2759"/>